<feature type="region of interest" description="Disordered" evidence="1">
    <location>
        <begin position="192"/>
        <end position="282"/>
    </location>
</feature>
<protein>
    <submittedName>
        <fullName evidence="2">(salmon louse) hypothetical protein</fullName>
    </submittedName>
</protein>
<evidence type="ECO:0000313" key="3">
    <source>
        <dbReference type="Proteomes" id="UP000675881"/>
    </source>
</evidence>
<feature type="region of interest" description="Disordered" evidence="1">
    <location>
        <begin position="123"/>
        <end position="160"/>
    </location>
</feature>
<dbReference type="OrthoDB" id="8964326at2759"/>
<accession>A0A7R8CH19</accession>
<dbReference type="PANTHER" id="PTHR37456">
    <property type="entry name" value="SI:CH211-266K2.1"/>
    <property type="match status" value="1"/>
</dbReference>
<dbReference type="PANTHER" id="PTHR37456:SF4">
    <property type="entry name" value="COLLAGEN ALPHA-1(XXIII) CHAIN"/>
    <property type="match status" value="1"/>
</dbReference>
<feature type="compositionally biased region" description="Low complexity" evidence="1">
    <location>
        <begin position="123"/>
        <end position="136"/>
    </location>
</feature>
<evidence type="ECO:0000313" key="2">
    <source>
        <dbReference type="EMBL" id="CAF2820055.1"/>
    </source>
</evidence>
<sequence>MYKQNVTLIEELSDFDERISTLEWKNSIKLKKRSPEDNCLCPPGPKGTPGKKKEKEVKQELLDYLGKMDFRVLLESMDLKEKRAIQDSQDQREKWVVQLLSLGFSIDSNQVLMLKGEPGLIGKPGPKGPQGEPGLPGYDGIQGGDFPSAIIEGPPGPRDQRDLQELMVMMVNRENLVFLEKTVFPDLLENVVKRGRDGPPGKGEKGYPGQAAMKGNPGDPGKTGIPGLPGSKGQKGDNGESERGKRGKKGEKGELGSSGPPGLDAPCPLGPDGLPMPGCGWGGGIEGQNTDFLFKSTSQLSVDEHTISSHSQYKPASLNTLETNNKNYGSPSYYAPSSSYDKWHDYDDDLKDVKDKNWNPWNTYDDDSNQWGSQTDWIQNPYKDTTPNFDDMNINSFESINVVKLKIVLPC</sequence>
<dbReference type="InterPro" id="IPR050938">
    <property type="entry name" value="Collagen_Structural_Proteins"/>
</dbReference>
<proteinExistence type="predicted"/>
<keyword evidence="3" id="KW-1185">Reference proteome</keyword>
<gene>
    <name evidence="2" type="ORF">LSAA_3609</name>
</gene>
<feature type="compositionally biased region" description="Basic and acidic residues" evidence="1">
    <location>
        <begin position="192"/>
        <end position="205"/>
    </location>
</feature>
<name>A0A7R8CH19_LEPSM</name>
<dbReference type="EMBL" id="HG994591">
    <property type="protein sequence ID" value="CAF2820055.1"/>
    <property type="molecule type" value="Genomic_DNA"/>
</dbReference>
<dbReference type="Proteomes" id="UP000675881">
    <property type="component" value="Chromosome 12"/>
</dbReference>
<feature type="compositionally biased region" description="Basic and acidic residues" evidence="1">
    <location>
        <begin position="234"/>
        <end position="254"/>
    </location>
</feature>
<organism evidence="2 3">
    <name type="scientific">Lepeophtheirus salmonis</name>
    <name type="common">Salmon louse</name>
    <name type="synonym">Caligus salmonis</name>
    <dbReference type="NCBI Taxonomy" id="72036"/>
    <lineage>
        <taxon>Eukaryota</taxon>
        <taxon>Metazoa</taxon>
        <taxon>Ecdysozoa</taxon>
        <taxon>Arthropoda</taxon>
        <taxon>Crustacea</taxon>
        <taxon>Multicrustacea</taxon>
        <taxon>Hexanauplia</taxon>
        <taxon>Copepoda</taxon>
        <taxon>Siphonostomatoida</taxon>
        <taxon>Caligidae</taxon>
        <taxon>Lepeophtheirus</taxon>
    </lineage>
</organism>
<reference evidence="2" key="1">
    <citation type="submission" date="2021-02" db="EMBL/GenBank/DDBJ databases">
        <authorList>
            <person name="Bekaert M."/>
        </authorList>
    </citation>
    <scope>NUCLEOTIDE SEQUENCE</scope>
    <source>
        <strain evidence="2">IoA-00</strain>
    </source>
</reference>
<dbReference type="AlphaFoldDB" id="A0A7R8CH19"/>
<evidence type="ECO:0000256" key="1">
    <source>
        <dbReference type="SAM" id="MobiDB-lite"/>
    </source>
</evidence>